<accession>A0ACC3AIZ0</accession>
<evidence type="ECO:0000313" key="2">
    <source>
        <dbReference type="Proteomes" id="UP001172386"/>
    </source>
</evidence>
<sequence length="616" mass="67085">MWLPIFKLSPLQSRFAVSLAGTIFLILVYLSLHTPSFAYALEDTSFTEEDATIRTAGKEQHLNRRAPEGSYALSNNAPQNLNIDFGVTQTWLFTQETFEGDHGTPGLGLPGDSSNSNLTNRFTTAHRELLKRQSGGTPIWISINTCLQPSSNTSDQNAIPPQLQMYWSDSIQKPGPLTGAEQVEVVGGYAMVQLNATSDIYIGVFAPNNTEGSFTESWNYEIAASNDAPYHSWSNETSLLFVDGDNHAALLVTTDLTNASSNTTLYKDWLSLSPPPYGIFAQSQVNKSILGLSRSYCGLLQNTKITANLKDIENNNVAGMTSRGLGSAPKEQFYISSLDASTQYWGFLAMQRNSTPGIIGGGGKVWSAMNFSTKASDNCALMYNLSFCSEVAYAVPSNPEKYSPSTGLPDLAAVYDSYAAQMYQYFNYSLQQIPCNTTSSAQYSLARNCDDCARAYKQWLCAVTIPRCEDWSNEAPYLAPRNMMQNFVNGSTPPWIGEPDGAQAALLSSVASNSSRNAQIIDDVIQPGPYKEVLPCIDLCYDLVQSCPAALGFGCPQFRWQNTSYGMRSSDPGVLSCSYLGAAYYLSEGSNGLWGAQRVMRAASVALGVVLGILVF</sequence>
<gene>
    <name evidence="1" type="ORF">H2198_000797</name>
</gene>
<reference evidence="1" key="1">
    <citation type="submission" date="2022-10" db="EMBL/GenBank/DDBJ databases">
        <title>Culturing micro-colonial fungi from biological soil crusts in the Mojave desert and describing Neophaeococcomyces mojavensis, and introducing the new genera and species Taxawa tesnikishii.</title>
        <authorList>
            <person name="Kurbessoian T."/>
            <person name="Stajich J.E."/>
        </authorList>
    </citation>
    <scope>NUCLEOTIDE SEQUENCE</scope>
    <source>
        <strain evidence="1">JES_112</strain>
    </source>
</reference>
<comment type="caution">
    <text evidence="1">The sequence shown here is derived from an EMBL/GenBank/DDBJ whole genome shotgun (WGS) entry which is preliminary data.</text>
</comment>
<protein>
    <submittedName>
        <fullName evidence="1">Uncharacterized protein</fullName>
    </submittedName>
</protein>
<name>A0ACC3AIZ0_9EURO</name>
<organism evidence="1 2">
    <name type="scientific">Neophaeococcomyces mojaviensis</name>
    <dbReference type="NCBI Taxonomy" id="3383035"/>
    <lineage>
        <taxon>Eukaryota</taxon>
        <taxon>Fungi</taxon>
        <taxon>Dikarya</taxon>
        <taxon>Ascomycota</taxon>
        <taxon>Pezizomycotina</taxon>
        <taxon>Eurotiomycetes</taxon>
        <taxon>Chaetothyriomycetidae</taxon>
        <taxon>Chaetothyriales</taxon>
        <taxon>Chaetothyriales incertae sedis</taxon>
        <taxon>Neophaeococcomyces</taxon>
    </lineage>
</organism>
<keyword evidence="2" id="KW-1185">Reference proteome</keyword>
<evidence type="ECO:0000313" key="1">
    <source>
        <dbReference type="EMBL" id="KAJ9663531.1"/>
    </source>
</evidence>
<proteinExistence type="predicted"/>
<dbReference type="Proteomes" id="UP001172386">
    <property type="component" value="Unassembled WGS sequence"/>
</dbReference>
<dbReference type="EMBL" id="JAPDRQ010000008">
    <property type="protein sequence ID" value="KAJ9663531.1"/>
    <property type="molecule type" value="Genomic_DNA"/>
</dbReference>